<gene>
    <name evidence="12" type="primary">kdtA</name>
    <name evidence="12" type="ORF">GCM10008170_21270</name>
    <name evidence="13" type="ORF">JOD31_001026</name>
</gene>
<dbReference type="Gene3D" id="3.40.50.11720">
    <property type="entry name" value="3-Deoxy-D-manno-octulosonic-acid transferase, N-terminal domain"/>
    <property type="match status" value="1"/>
</dbReference>
<evidence type="ECO:0000256" key="4">
    <source>
        <dbReference type="ARBA" id="ARBA00019077"/>
    </source>
</evidence>
<feature type="site" description="Transition state stabilizer" evidence="9">
    <location>
        <position position="150"/>
    </location>
</feature>
<comment type="caution">
    <text evidence="12">The sequence shown here is derived from an EMBL/GenBank/DDBJ whole genome shotgun (WGS) entry which is preliminary data.</text>
</comment>
<dbReference type="RefSeq" id="WP_204949190.1">
    <property type="nucleotide sequence ID" value="NZ_BSFF01000002.1"/>
</dbReference>
<dbReference type="InterPro" id="IPR007507">
    <property type="entry name" value="Glycos_transf_N"/>
</dbReference>
<evidence type="ECO:0000256" key="1">
    <source>
        <dbReference type="ARBA" id="ARBA00003394"/>
    </source>
</evidence>
<feature type="active site" description="Proton acceptor" evidence="8">
    <location>
        <position position="82"/>
    </location>
</feature>
<comment type="catalytic activity">
    <reaction evidence="7 10">
        <text>lipid IVA (E. coli) + CMP-3-deoxy-beta-D-manno-octulosonate = alpha-Kdo-(2-&gt;6)-lipid IVA (E. coli) + CMP + H(+)</text>
        <dbReference type="Rhea" id="RHEA:28066"/>
        <dbReference type="ChEBI" id="CHEBI:15378"/>
        <dbReference type="ChEBI" id="CHEBI:58603"/>
        <dbReference type="ChEBI" id="CHEBI:60364"/>
        <dbReference type="ChEBI" id="CHEBI:60377"/>
        <dbReference type="ChEBI" id="CHEBI:85987"/>
        <dbReference type="EC" id="2.4.99.12"/>
    </reaction>
</comment>
<organism evidence="12 15">
    <name type="scientific">Methylopila capsulata</name>
    <dbReference type="NCBI Taxonomy" id="61654"/>
    <lineage>
        <taxon>Bacteria</taxon>
        <taxon>Pseudomonadati</taxon>
        <taxon>Pseudomonadota</taxon>
        <taxon>Alphaproteobacteria</taxon>
        <taxon>Hyphomicrobiales</taxon>
        <taxon>Methylopilaceae</taxon>
        <taxon>Methylopila</taxon>
    </lineage>
</organism>
<evidence type="ECO:0000256" key="8">
    <source>
        <dbReference type="PIRSR" id="PIRSR639901-1"/>
    </source>
</evidence>
<evidence type="ECO:0000256" key="6">
    <source>
        <dbReference type="ARBA" id="ARBA00031445"/>
    </source>
</evidence>
<dbReference type="GO" id="GO:0009245">
    <property type="term" value="P:lipid A biosynthetic process"/>
    <property type="evidence" value="ECO:0007669"/>
    <property type="project" value="TreeGrafter"/>
</dbReference>
<reference evidence="12" key="3">
    <citation type="submission" date="2023-01" db="EMBL/GenBank/DDBJ databases">
        <authorList>
            <person name="Sun Q."/>
            <person name="Evtushenko L."/>
        </authorList>
    </citation>
    <scope>NUCLEOTIDE SEQUENCE</scope>
    <source>
        <strain evidence="12">VKM B-1606</strain>
    </source>
</reference>
<dbReference type="EC" id="2.4.99.12" evidence="3 10"/>
<comment type="subcellular location">
    <subcellularLocation>
        <location evidence="10">Cell membrane</location>
    </subcellularLocation>
</comment>
<dbReference type="EMBL" id="BSFF01000002">
    <property type="protein sequence ID" value="GLK56108.1"/>
    <property type="molecule type" value="Genomic_DNA"/>
</dbReference>
<evidence type="ECO:0000313" key="14">
    <source>
        <dbReference type="Proteomes" id="UP000758856"/>
    </source>
</evidence>
<comment type="function">
    <text evidence="1 10">Involved in lipopolysaccharide (LPS) biosynthesis. Catalyzes the transfer of 3-deoxy-D-manno-octulosonate (Kdo) residue(s) from CMP-Kdo to lipid IV(A), the tetraacyldisaccharide-1,4'-bisphosphate precursor of lipid A.</text>
</comment>
<evidence type="ECO:0000256" key="7">
    <source>
        <dbReference type="ARBA" id="ARBA00049183"/>
    </source>
</evidence>
<dbReference type="Proteomes" id="UP000758856">
    <property type="component" value="Unassembled WGS sequence"/>
</dbReference>
<evidence type="ECO:0000313" key="13">
    <source>
        <dbReference type="EMBL" id="MBM7850814.1"/>
    </source>
</evidence>
<dbReference type="GO" id="GO:0009244">
    <property type="term" value="P:lipopolysaccharide core region biosynthetic process"/>
    <property type="evidence" value="ECO:0007669"/>
    <property type="project" value="UniProtKB-UniRule"/>
</dbReference>
<keyword evidence="14" id="KW-1185">Reference proteome</keyword>
<dbReference type="SUPFAM" id="SSF53756">
    <property type="entry name" value="UDP-Glycosyltransferase/glycogen phosphorylase"/>
    <property type="match status" value="1"/>
</dbReference>
<reference evidence="13 14" key="2">
    <citation type="submission" date="2021-01" db="EMBL/GenBank/DDBJ databases">
        <title>Genomic Encyclopedia of Type Strains, Phase IV (KMG-IV): sequencing the most valuable type-strain genomes for metagenomic binning, comparative biology and taxonomic classification.</title>
        <authorList>
            <person name="Goeker M."/>
        </authorList>
    </citation>
    <scope>NUCLEOTIDE SEQUENCE [LARGE SCALE GENOMIC DNA]</scope>
    <source>
        <strain evidence="13 14">DSM 6130</strain>
    </source>
</reference>
<keyword evidence="10" id="KW-0448">Lipopolysaccharide biosynthesis</keyword>
<sequence length="445" mass="47111">MTDVLSSRQRSMADRIRLRVTAPLALYREGLKVARPFAGALLRRRAGAGKESVERLGERRGRAGVARPDGPLVWLHGASVGELVSLLPLIESLTRRGFWALVTTGTVTSAAVAAERLPEGAIHQFLPLDVPAYADRFLDHWKPDLVLIAESELWPNLLRRARRLGAPIGLVNARMSQRSFARWRRAPRTIGALLGHFDLCLAQSAGDAARFAELGARHVVDVGNLKFDSPPPPADPATLTALRRLVRGRPVFVAASTHPGEDAAVARAHAVARVRAPDLLTILAPRHPAAGAAAVEAASLQGVVAQIRSSGAEPDRESEFYIADTIGELGLFYRIADVVFMGGSLAPHGGQNPIEPAKLGAPVLHGPHVRNFADIYGALDAAHGAAEIDGPDALGAAAGDMLADPHARAAMGAAAEATCARLGGALNRTLQAIEPYLIQLRLGVG</sequence>
<comment type="pathway">
    <text evidence="2 10">Bacterial outer membrane biogenesis; LPS core biosynthesis.</text>
</comment>
<feature type="site" description="Transition state stabilizer" evidence="9">
    <location>
        <position position="226"/>
    </location>
</feature>
<evidence type="ECO:0000256" key="2">
    <source>
        <dbReference type="ARBA" id="ARBA00004713"/>
    </source>
</evidence>
<protein>
    <recommendedName>
        <fullName evidence="4 10">3-deoxy-D-manno-octulosonic acid transferase</fullName>
        <shortName evidence="10">Kdo transferase</shortName>
        <ecNumber evidence="3 10">2.4.99.12</ecNumber>
    </recommendedName>
    <alternativeName>
        <fullName evidence="6 10">Lipid IV(A) 3-deoxy-D-manno-octulosonic acid transferase</fullName>
    </alternativeName>
</protein>
<dbReference type="Proteomes" id="UP001143400">
    <property type="component" value="Unassembled WGS sequence"/>
</dbReference>
<dbReference type="InterPro" id="IPR038107">
    <property type="entry name" value="Glycos_transf_N_sf"/>
</dbReference>
<dbReference type="Pfam" id="PF04413">
    <property type="entry name" value="Glycos_transf_N"/>
    <property type="match status" value="1"/>
</dbReference>
<reference evidence="12" key="1">
    <citation type="journal article" date="2014" name="Int. J. Syst. Evol. Microbiol.">
        <title>Complete genome sequence of Corynebacterium casei LMG S-19264T (=DSM 44701T), isolated from a smear-ripened cheese.</title>
        <authorList>
            <consortium name="US DOE Joint Genome Institute (JGI-PGF)"/>
            <person name="Walter F."/>
            <person name="Albersmeier A."/>
            <person name="Kalinowski J."/>
            <person name="Ruckert C."/>
        </authorList>
    </citation>
    <scope>NUCLEOTIDE SEQUENCE</scope>
    <source>
        <strain evidence="12">VKM B-1606</strain>
    </source>
</reference>
<evidence type="ECO:0000256" key="10">
    <source>
        <dbReference type="RuleBase" id="RU365103"/>
    </source>
</evidence>
<evidence type="ECO:0000313" key="12">
    <source>
        <dbReference type="EMBL" id="GLK56108.1"/>
    </source>
</evidence>
<evidence type="ECO:0000259" key="11">
    <source>
        <dbReference type="Pfam" id="PF04413"/>
    </source>
</evidence>
<evidence type="ECO:0000256" key="3">
    <source>
        <dbReference type="ARBA" id="ARBA00012621"/>
    </source>
</evidence>
<evidence type="ECO:0000256" key="5">
    <source>
        <dbReference type="ARBA" id="ARBA00022679"/>
    </source>
</evidence>
<dbReference type="GO" id="GO:0043842">
    <property type="term" value="F:Kdo transferase activity"/>
    <property type="evidence" value="ECO:0007669"/>
    <property type="project" value="UniProtKB-EC"/>
</dbReference>
<dbReference type="EMBL" id="JAFBCY010000001">
    <property type="protein sequence ID" value="MBM7850814.1"/>
    <property type="molecule type" value="Genomic_DNA"/>
</dbReference>
<comment type="similarity">
    <text evidence="10">Belongs to the glycosyltransferase group 1 family.</text>
</comment>
<accession>A0A9W6ITU0</accession>
<keyword evidence="13" id="KW-0328">Glycosyltransferase</keyword>
<name>A0A9W6ITU0_9HYPH</name>
<feature type="domain" description="3-deoxy-D-manno-octulosonic-acid transferase N-terminal" evidence="11">
    <location>
        <begin position="55"/>
        <end position="228"/>
    </location>
</feature>
<dbReference type="GO" id="GO:0005886">
    <property type="term" value="C:plasma membrane"/>
    <property type="evidence" value="ECO:0007669"/>
    <property type="project" value="UniProtKB-SubCell"/>
</dbReference>
<dbReference type="PANTHER" id="PTHR42755:SF1">
    <property type="entry name" value="3-DEOXY-D-MANNO-OCTULOSONIC ACID TRANSFERASE, MITOCHONDRIAL-RELATED"/>
    <property type="match status" value="1"/>
</dbReference>
<proteinExistence type="inferred from homology"/>
<dbReference type="PANTHER" id="PTHR42755">
    <property type="entry name" value="3-DEOXY-MANNO-OCTULOSONATE CYTIDYLYLTRANSFERASE"/>
    <property type="match status" value="1"/>
</dbReference>
<keyword evidence="10" id="KW-1003">Cell membrane</keyword>
<keyword evidence="10" id="KW-0472">Membrane</keyword>
<dbReference type="InterPro" id="IPR039901">
    <property type="entry name" value="Kdotransferase"/>
</dbReference>
<evidence type="ECO:0000256" key="9">
    <source>
        <dbReference type="PIRSR" id="PIRSR639901-2"/>
    </source>
</evidence>
<evidence type="ECO:0000313" key="15">
    <source>
        <dbReference type="Proteomes" id="UP001143400"/>
    </source>
</evidence>
<keyword evidence="5 10" id="KW-0808">Transferase</keyword>
<dbReference type="Gene3D" id="3.40.50.2000">
    <property type="entry name" value="Glycogen Phosphorylase B"/>
    <property type="match status" value="1"/>
</dbReference>
<dbReference type="AlphaFoldDB" id="A0A9W6ITU0"/>